<dbReference type="NCBIfam" id="TIGR04183">
    <property type="entry name" value="Por_Secre_tail"/>
    <property type="match status" value="1"/>
</dbReference>
<reference evidence="2 3" key="1">
    <citation type="submission" date="2017-06" db="EMBL/GenBank/DDBJ databases">
        <title>Hymenobacter amundsenii sp. nov. isolated from regoliths in Antarctica.</title>
        <authorList>
            <person name="Sedlacek I."/>
            <person name="Kralova S."/>
            <person name="Pantucek R."/>
            <person name="Svec P."/>
            <person name="Holochova P."/>
            <person name="Stankova E."/>
            <person name="Vrbovska V."/>
            <person name="Busse H.-J."/>
        </authorList>
    </citation>
    <scope>NUCLEOTIDE SEQUENCE [LARGE SCALE GENOMIC DNA]</scope>
    <source>
        <strain evidence="2 3">CCM 8682</strain>
    </source>
</reference>
<feature type="chain" id="PRO_5013190559" description="Secretion system C-terminal sorting domain-containing protein" evidence="1">
    <location>
        <begin position="25"/>
        <end position="475"/>
    </location>
</feature>
<organism evidence="2 3">
    <name type="scientific">Hymenobacter amundsenii</name>
    <dbReference type="NCBI Taxonomy" id="2006685"/>
    <lineage>
        <taxon>Bacteria</taxon>
        <taxon>Pseudomonadati</taxon>
        <taxon>Bacteroidota</taxon>
        <taxon>Cytophagia</taxon>
        <taxon>Cytophagales</taxon>
        <taxon>Hymenobacteraceae</taxon>
        <taxon>Hymenobacter</taxon>
    </lineage>
</organism>
<accession>A0A246FMQ4</accession>
<dbReference type="InterPro" id="IPR026444">
    <property type="entry name" value="Secre_tail"/>
</dbReference>
<dbReference type="OrthoDB" id="5381604at2"/>
<sequence length="475" mass="50548">MTLFTRLIAAALFAVAAPVASASAQVLYDNFENTRLLTYLSTDGVFTQNAPNPGANAVNGSPTCGKYVRNADVQFDVIRFKPTAAPGKLADVAAYAAGTKKLTLKFWSPAVGISLQAVLQNAVKATTGYPNGNFGGTFDTKTTVANAWELLTFTYTAGTSDATVKATDVDQIVLLIAPDTKTGQTFYLDDIMGPELLVSTTPVVTDQLYDNYEGTRAIRYSFKKTSGSIKLDTLNPVVSAANPSARVMRYTRSASQYDALVVSPTGAPLADVAPFLSSAKQMTMKVYSPAPGITFQITLQDSTVAGATNYPAGRHSEYLAVTTATNAWETLVFSYANRPSAAVSNTSVNEIVLLIAPNTTVPRRFYLDDWTGPRKTNFTPTGVRAVVSNSALLEPVYPNPANGRALLPVQLRKAATVGLSVHDALGRCVATPLPTALRPAGSFEAEIPTVGFAPGLYLLRFEVDGVVLTQRLSVQ</sequence>
<evidence type="ECO:0008006" key="4">
    <source>
        <dbReference type="Google" id="ProtNLM"/>
    </source>
</evidence>
<proteinExistence type="predicted"/>
<feature type="signal peptide" evidence="1">
    <location>
        <begin position="1"/>
        <end position="24"/>
    </location>
</feature>
<dbReference type="AlphaFoldDB" id="A0A246FMQ4"/>
<evidence type="ECO:0000313" key="3">
    <source>
        <dbReference type="Proteomes" id="UP000197277"/>
    </source>
</evidence>
<keyword evidence="1" id="KW-0732">Signal</keyword>
<evidence type="ECO:0000313" key="2">
    <source>
        <dbReference type="EMBL" id="OWP64010.1"/>
    </source>
</evidence>
<comment type="caution">
    <text evidence="2">The sequence shown here is derived from an EMBL/GenBank/DDBJ whole genome shotgun (WGS) entry which is preliminary data.</text>
</comment>
<name>A0A246FMQ4_9BACT</name>
<evidence type="ECO:0000256" key="1">
    <source>
        <dbReference type="SAM" id="SignalP"/>
    </source>
</evidence>
<dbReference type="EMBL" id="NIRR01000006">
    <property type="protein sequence ID" value="OWP64010.1"/>
    <property type="molecule type" value="Genomic_DNA"/>
</dbReference>
<dbReference type="RefSeq" id="WP_088463541.1">
    <property type="nucleotide sequence ID" value="NZ_NIRR01000006.1"/>
</dbReference>
<protein>
    <recommendedName>
        <fullName evidence="4">Secretion system C-terminal sorting domain-containing protein</fullName>
    </recommendedName>
</protein>
<dbReference type="Proteomes" id="UP000197277">
    <property type="component" value="Unassembled WGS sequence"/>
</dbReference>
<gene>
    <name evidence="2" type="ORF">CDA63_05975</name>
</gene>
<keyword evidence="3" id="KW-1185">Reference proteome</keyword>